<protein>
    <submittedName>
        <fullName evidence="2">Uncharacterized protein</fullName>
    </submittedName>
</protein>
<evidence type="ECO:0000313" key="2">
    <source>
        <dbReference type="EMBL" id="GIQ91830.1"/>
    </source>
</evidence>
<dbReference type="AlphaFoldDB" id="A0A9K3GRC1"/>
<comment type="caution">
    <text evidence="2">The sequence shown here is derived from an EMBL/GenBank/DDBJ whole genome shotgun (WGS) entry which is preliminary data.</text>
</comment>
<dbReference type="Proteomes" id="UP000265618">
    <property type="component" value="Unassembled WGS sequence"/>
</dbReference>
<keyword evidence="3" id="KW-1185">Reference proteome</keyword>
<evidence type="ECO:0000313" key="3">
    <source>
        <dbReference type="Proteomes" id="UP000265618"/>
    </source>
</evidence>
<organism evidence="2 3">
    <name type="scientific">Kipferlia bialata</name>
    <dbReference type="NCBI Taxonomy" id="797122"/>
    <lineage>
        <taxon>Eukaryota</taxon>
        <taxon>Metamonada</taxon>
        <taxon>Carpediemonas-like organisms</taxon>
        <taxon>Kipferlia</taxon>
    </lineage>
</organism>
<evidence type="ECO:0000256" key="1">
    <source>
        <dbReference type="SAM" id="SignalP"/>
    </source>
</evidence>
<keyword evidence="1" id="KW-0732">Signal</keyword>
<dbReference type="EMBL" id="BDIP01008409">
    <property type="protein sequence ID" value="GIQ91830.1"/>
    <property type="molecule type" value="Genomic_DNA"/>
</dbReference>
<proteinExistence type="predicted"/>
<accession>A0A9K3GRC1</accession>
<feature type="chain" id="PRO_5039941020" evidence="1">
    <location>
        <begin position="21"/>
        <end position="78"/>
    </location>
</feature>
<name>A0A9K3GRC1_9EUKA</name>
<reference evidence="2 3" key="1">
    <citation type="journal article" date="2018" name="PLoS ONE">
        <title>The draft genome of Kipferlia bialata reveals reductive genome evolution in fornicate parasites.</title>
        <authorList>
            <person name="Tanifuji G."/>
            <person name="Takabayashi S."/>
            <person name="Kume K."/>
            <person name="Takagi M."/>
            <person name="Nakayama T."/>
            <person name="Kamikawa R."/>
            <person name="Inagaki Y."/>
            <person name="Hashimoto T."/>
        </authorList>
    </citation>
    <scope>NUCLEOTIDE SEQUENCE [LARGE SCALE GENOMIC DNA]</scope>
    <source>
        <strain evidence="2">NY0173</strain>
    </source>
</reference>
<gene>
    <name evidence="2" type="ORF">KIPB_015254</name>
</gene>
<feature type="non-terminal residue" evidence="2">
    <location>
        <position position="1"/>
    </location>
</feature>
<feature type="signal peptide" evidence="1">
    <location>
        <begin position="1"/>
        <end position="20"/>
    </location>
</feature>
<sequence length="78" mass="8252">ACSLLTSAAWVWAEYMSCEAAEPNDPPQAVLKSLLNPCITAMPADVQAVLVSAATKAWYSVAIKAHNAKGDEDKEFAA</sequence>